<keyword evidence="2" id="KW-1133">Transmembrane helix</keyword>
<protein>
    <submittedName>
        <fullName evidence="3">Uncharacterized protein</fullName>
    </submittedName>
</protein>
<proteinExistence type="predicted"/>
<dbReference type="CDD" id="cd00118">
    <property type="entry name" value="LysM"/>
    <property type="match status" value="1"/>
</dbReference>
<keyword evidence="2" id="KW-0812">Transmembrane</keyword>
<feature type="region of interest" description="Disordered" evidence="1">
    <location>
        <begin position="234"/>
        <end position="255"/>
    </location>
</feature>
<sequence length="255" mass="25555">MSTGSRLAIGACTAAGSGAITLALGVVAITEFATPPEAVRIDDLLTAAAAAVGALVACWYAISALVGVVCVLVRHAGGLWAAGERAISRRGAPGMARLVSAGTSAVLAAGFFAAPAQAAAPAPDPVTAAAAPARAVPPDDLGWGAAPASDAEGANREGGSDGTSSPSGREAPHRQSPADDEPDPPRDQDSPYEVLPGDSLWSIAAAHLPDDASDIQIAETWPRWYAANADAIGTDPHLIQPGTQLHAPTPEEVDQ</sequence>
<feature type="transmembrane region" description="Helical" evidence="2">
    <location>
        <begin position="49"/>
        <end position="73"/>
    </location>
</feature>
<dbReference type="InterPro" id="IPR036779">
    <property type="entry name" value="LysM_dom_sf"/>
</dbReference>
<dbReference type="EMBL" id="FNTX01000002">
    <property type="protein sequence ID" value="SEE99144.1"/>
    <property type="molecule type" value="Genomic_DNA"/>
</dbReference>
<gene>
    <name evidence="3" type="ORF">SAMN04488554_4181</name>
</gene>
<dbReference type="AlphaFoldDB" id="A0A1H5NCA1"/>
<feature type="transmembrane region" description="Helical" evidence="2">
    <location>
        <begin position="94"/>
        <end position="114"/>
    </location>
</feature>
<feature type="transmembrane region" description="Helical" evidence="2">
    <location>
        <begin position="7"/>
        <end position="29"/>
    </location>
</feature>
<dbReference type="Gene3D" id="3.10.350.10">
    <property type="entry name" value="LysM domain"/>
    <property type="match status" value="1"/>
</dbReference>
<name>A0A1H5NCA1_9MICO</name>
<feature type="region of interest" description="Disordered" evidence="1">
    <location>
        <begin position="130"/>
        <end position="198"/>
    </location>
</feature>
<dbReference type="STRING" id="648782.SAMN04488554_4181"/>
<dbReference type="Proteomes" id="UP000199220">
    <property type="component" value="Unassembled WGS sequence"/>
</dbReference>
<keyword evidence="4" id="KW-1185">Reference proteome</keyword>
<evidence type="ECO:0000256" key="1">
    <source>
        <dbReference type="SAM" id="MobiDB-lite"/>
    </source>
</evidence>
<evidence type="ECO:0000313" key="4">
    <source>
        <dbReference type="Proteomes" id="UP000199220"/>
    </source>
</evidence>
<accession>A0A1H5NCA1</accession>
<dbReference type="RefSeq" id="WP_139177875.1">
    <property type="nucleotide sequence ID" value="NZ_FNTX01000002.1"/>
</dbReference>
<evidence type="ECO:0000313" key="3">
    <source>
        <dbReference type="EMBL" id="SEE99144.1"/>
    </source>
</evidence>
<evidence type="ECO:0000256" key="2">
    <source>
        <dbReference type="SAM" id="Phobius"/>
    </source>
</evidence>
<feature type="compositionally biased region" description="Basic and acidic residues" evidence="1">
    <location>
        <begin position="170"/>
        <end position="189"/>
    </location>
</feature>
<organism evidence="3 4">
    <name type="scientific">Ruania alba</name>
    <dbReference type="NCBI Taxonomy" id="648782"/>
    <lineage>
        <taxon>Bacteria</taxon>
        <taxon>Bacillati</taxon>
        <taxon>Actinomycetota</taxon>
        <taxon>Actinomycetes</taxon>
        <taxon>Micrococcales</taxon>
        <taxon>Ruaniaceae</taxon>
        <taxon>Ruania</taxon>
    </lineage>
</organism>
<dbReference type="OrthoDB" id="3210682at2"/>
<dbReference type="InterPro" id="IPR018392">
    <property type="entry name" value="LysM"/>
</dbReference>
<keyword evidence="2" id="KW-0472">Membrane</keyword>
<reference evidence="4" key="1">
    <citation type="submission" date="2016-10" db="EMBL/GenBank/DDBJ databases">
        <authorList>
            <person name="Varghese N."/>
            <person name="Submissions S."/>
        </authorList>
    </citation>
    <scope>NUCLEOTIDE SEQUENCE [LARGE SCALE GENOMIC DNA]</scope>
    <source>
        <strain evidence="4">DSM 21368</strain>
    </source>
</reference>